<dbReference type="GO" id="GO:0003723">
    <property type="term" value="F:RNA binding"/>
    <property type="evidence" value="ECO:0007669"/>
    <property type="project" value="InterPro"/>
</dbReference>
<dbReference type="Gene3D" id="3.40.1280.10">
    <property type="match status" value="1"/>
</dbReference>
<reference evidence="4" key="2">
    <citation type="submission" date="2007-04" db="EMBL/GenBank/DDBJ databases">
        <title>The genome of the human body louse.</title>
        <authorList>
            <consortium name="The Human Body Louse Genome Consortium"/>
            <person name="Kirkness E."/>
            <person name="Walenz B."/>
            <person name="Hass B."/>
            <person name="Bruggner R."/>
            <person name="Strausberg R."/>
        </authorList>
    </citation>
    <scope>NUCLEOTIDE SEQUENCE</scope>
    <source>
        <strain evidence="4">USDA</strain>
    </source>
</reference>
<dbReference type="GeneID" id="8235268"/>
<dbReference type="InterPro" id="IPR044748">
    <property type="entry name" value="Trm3/TARBP1_C"/>
</dbReference>
<reference evidence="4" key="1">
    <citation type="submission" date="2007-04" db="EMBL/GenBank/DDBJ databases">
        <title>Annotation of Pediculus humanus corporis strain USDA.</title>
        <authorList>
            <person name="Kirkness E."/>
            <person name="Hannick L."/>
            <person name="Hass B."/>
            <person name="Bruggner R."/>
            <person name="Lawson D."/>
            <person name="Bidwell S."/>
            <person name="Joardar V."/>
            <person name="Caler E."/>
            <person name="Walenz B."/>
            <person name="Inman J."/>
            <person name="Schobel S."/>
            <person name="Galinsky K."/>
            <person name="Amedeo P."/>
            <person name="Strausberg R."/>
        </authorList>
    </citation>
    <scope>NUCLEOTIDE SEQUENCE</scope>
    <source>
        <strain evidence="4">USDA</strain>
    </source>
</reference>
<dbReference type="InterPro" id="IPR045330">
    <property type="entry name" value="TRM3/TARBP1"/>
</dbReference>
<evidence type="ECO:0000313" key="5">
    <source>
        <dbReference type="EnsemblMetazoa" id="PHUM534190-PA"/>
    </source>
</evidence>
<dbReference type="OMA" id="ANIPRCK"/>
<dbReference type="InterPro" id="IPR001537">
    <property type="entry name" value="SpoU_MeTrfase"/>
</dbReference>
<dbReference type="EnsemblMetazoa" id="PHUM534190-RA">
    <property type="protein sequence ID" value="PHUM534190-PA"/>
    <property type="gene ID" value="PHUM534190"/>
</dbReference>
<feature type="domain" description="tRNA/rRNA methyltransferase SpoU type" evidence="3">
    <location>
        <begin position="1329"/>
        <end position="1471"/>
    </location>
</feature>
<accession>E0VZH9</accession>
<dbReference type="OrthoDB" id="241340at2759"/>
<evidence type="ECO:0000313" key="4">
    <source>
        <dbReference type="EMBL" id="EEB18785.1"/>
    </source>
</evidence>
<reference evidence="5" key="3">
    <citation type="submission" date="2020-05" db="UniProtKB">
        <authorList>
            <consortium name="EnsemblMetazoa"/>
        </authorList>
    </citation>
    <scope>IDENTIFICATION</scope>
    <source>
        <strain evidence="5">USDA</strain>
    </source>
</reference>
<dbReference type="InterPro" id="IPR029026">
    <property type="entry name" value="tRNA_m1G_MTases_N"/>
</dbReference>
<evidence type="ECO:0000313" key="6">
    <source>
        <dbReference type="Proteomes" id="UP000009046"/>
    </source>
</evidence>
<dbReference type="Proteomes" id="UP000009046">
    <property type="component" value="Unassembled WGS sequence"/>
</dbReference>
<dbReference type="EMBL" id="DS235852">
    <property type="protein sequence ID" value="EEB18785.1"/>
    <property type="molecule type" value="Genomic_DNA"/>
</dbReference>
<organism>
    <name type="scientific">Pediculus humanus subsp. corporis</name>
    <name type="common">Body louse</name>
    <dbReference type="NCBI Taxonomy" id="121224"/>
    <lineage>
        <taxon>Eukaryota</taxon>
        <taxon>Metazoa</taxon>
        <taxon>Ecdysozoa</taxon>
        <taxon>Arthropoda</taxon>
        <taxon>Hexapoda</taxon>
        <taxon>Insecta</taxon>
        <taxon>Pterygota</taxon>
        <taxon>Neoptera</taxon>
        <taxon>Paraneoptera</taxon>
        <taxon>Psocodea</taxon>
        <taxon>Troctomorpha</taxon>
        <taxon>Phthiraptera</taxon>
        <taxon>Anoplura</taxon>
        <taxon>Pediculidae</taxon>
        <taxon>Pediculus</taxon>
    </lineage>
</organism>
<dbReference type="KEGG" id="phu:Phum_PHUM534190"/>
<name>E0VZH9_PEDHC</name>
<dbReference type="STRING" id="121224.E0VZH9"/>
<dbReference type="RefSeq" id="XP_002431523.1">
    <property type="nucleotide sequence ID" value="XM_002431478.1"/>
</dbReference>
<sequence>MAENSDTLHLIESIFKFINQDPMINCKEIIEKVTKILTVNDKEVAELSNSKFEIDKNTATHLLHKFLQLHEKLMINKSCGLSLKPILQIIKNYINCENKSVDISQQVESEFLDIIILTYRIAINQKAPNDILDLAEFYSYILQLTNNNTDNLKYNNEFKINFSLKILYNIYFILGQCPDDEYVKSFIQTASCINKKNCIDEIQIFIKLIFYGNDNILLNTLLIILPNFTSCFKTREGIIKIWEEFFNLMNSLKDDVPQSRLLLIPCYLFNLCFIDKAAVDDNCLMKLIFDNKNYWKLIYSSLSKKNSIVKKQALYLLKNTVHLLLNSNENFHCHDHNFSDSKLNSLTLIWWDSNYKHEISNVYQQIIILLEYFDEQQFHIIKPILKIMDEIVQKIVCKLNDEKSINFSWVVLLFEQALTHDNVQIIKWGLNGLLKLPDIFYSDIFLVEKLIPPLITTLNNIFIYYNNGMQLSENLCVFFNNYTKLQSCKIFFCSFITNLCSLNWCPESLFYVIHALAQVPRHPCWENKEILEISNFVTTAFKTHNKIIKIGIHNEFLNAIMSLTDVSNVSLDNFLNLIMSFLNLNCLERNSKVWMKLVDWLKNSYSEKTSAQYLDNLFGDNCKFEKNEKFLALILVLFNDAYNGNVNLSNMDSQKNFALNKLQSILKSFKNLDKRLYCDNLLINSFLKTTSFVLELVSVNNNNNLEKNVYVNFIAPFFPDIITYILSQIFHLSKLQDYDTVSFLVKTLKNILKIRDTHEIIRDIIINKLNDLITVDVPLLEKDDESVSYMRVFCWMEFLKVTIEEFTPKIIKKLKLKNFFHYILKNVNEPLREKNFPLEKKCEKQGLWGKINSEYLECKWYLFNYLLNSIEFKTETENVLTVEFLLNISKDALNVGGYGILIPVMLTVKKILPKLNDLSIIDLLWTLVMERRKSENFKILSKNFIELLFQPEMIENNDCSTVEGVVLKFNTSNEIRGRGISIILSLDNTIKEHKQFVWELIKKLIDLEKEICKNKNRYFGDSLIHRIKHRLMQALLILETVVFPNKTAAYDLTKWLYDSLEEENAQPSVKYLQEWLLIRLLINYPELLSDFWSHLDNYITLKTKGVCSLITISYHLCKIIPSDRLRDWLNQGITKILPFTMDQHFEVRLYALVILEKYCLLAKDRKLLDIYDKYEIIHNSVQRSIQRGCKGNAGKNCRKLQEDFYLNVFNPLEHYSLETIFNDLPRLANVGFDEWISLKIFKNCHPHINNNKIIPVENVSDSSLEDVSCATWSISSKCNPRECSEFNEDNHNNNSQSKINYQKKMIPLKELLPTEDFSDCPSRRVTDGLIVVASLIDRVPNLGGLARTCEIFGTFEYVLGSLKYVEDKQFASLSVTAEKWINIKEVRPENLLNYLLKMKDDGYKVIGAEQALYSKPLNEVKFPKKSLLLLGNEKEGIPPNLLPLLDICVEIPQVGIIRSLNVHVTGDVMLFCKKQ</sequence>
<keyword evidence="2" id="KW-0808">Transferase</keyword>
<dbReference type="PANTHER" id="PTHR12029">
    <property type="entry name" value="RNA METHYLTRANSFERASE"/>
    <property type="match status" value="1"/>
</dbReference>
<evidence type="ECO:0000259" key="3">
    <source>
        <dbReference type="Pfam" id="PF00588"/>
    </source>
</evidence>
<dbReference type="Pfam" id="PF00588">
    <property type="entry name" value="SpoU_methylase"/>
    <property type="match status" value="1"/>
</dbReference>
<keyword evidence="1" id="KW-0489">Methyltransferase</keyword>
<gene>
    <name evidence="5" type="primary">8235268</name>
    <name evidence="4" type="ORF">Phum_PHUM534190</name>
</gene>
<proteinExistence type="predicted"/>
<dbReference type="CTD" id="8235268"/>
<evidence type="ECO:0000256" key="1">
    <source>
        <dbReference type="ARBA" id="ARBA00022603"/>
    </source>
</evidence>
<dbReference type="eggNOG" id="KOG0839">
    <property type="taxonomic scope" value="Eukaryota"/>
</dbReference>
<keyword evidence="6" id="KW-1185">Reference proteome</keyword>
<dbReference type="InParanoid" id="E0VZH9"/>
<dbReference type="GO" id="GO:0016423">
    <property type="term" value="F:tRNA (guanine) methyltransferase activity"/>
    <property type="evidence" value="ECO:0007669"/>
    <property type="project" value="InterPro"/>
</dbReference>
<evidence type="ECO:0000256" key="2">
    <source>
        <dbReference type="ARBA" id="ARBA00022679"/>
    </source>
</evidence>
<dbReference type="GO" id="GO:0030488">
    <property type="term" value="P:tRNA methylation"/>
    <property type="evidence" value="ECO:0007669"/>
    <property type="project" value="InterPro"/>
</dbReference>
<dbReference type="PANTHER" id="PTHR12029:SF11">
    <property type="entry name" value="METHYLTRANSFERASE TARBP1-RELATED"/>
    <property type="match status" value="1"/>
</dbReference>
<dbReference type="SUPFAM" id="SSF75217">
    <property type="entry name" value="alpha/beta knot"/>
    <property type="match status" value="1"/>
</dbReference>
<dbReference type="CDD" id="cd18091">
    <property type="entry name" value="SpoU-like_TRM3-like"/>
    <property type="match status" value="1"/>
</dbReference>
<dbReference type="InterPro" id="IPR029028">
    <property type="entry name" value="Alpha/beta_knot_MTases"/>
</dbReference>
<dbReference type="VEuPathDB" id="VectorBase:PHUM534190"/>
<dbReference type="HOGENOM" id="CLU_002618_1_0_1"/>
<dbReference type="EMBL" id="AAZO01006484">
    <property type="status" value="NOT_ANNOTATED_CDS"/>
    <property type="molecule type" value="Genomic_DNA"/>
</dbReference>
<protein>
    <recommendedName>
        <fullName evidence="3">tRNA/rRNA methyltransferase SpoU type domain-containing protein</fullName>
    </recommendedName>
</protein>